<dbReference type="GO" id="GO:0003676">
    <property type="term" value="F:nucleic acid binding"/>
    <property type="evidence" value="ECO:0007669"/>
    <property type="project" value="InterPro"/>
</dbReference>
<dbReference type="RefSeq" id="WP_069961349.1">
    <property type="nucleotide sequence ID" value="NZ_CP016094.1"/>
</dbReference>
<evidence type="ECO:0000256" key="1">
    <source>
        <dbReference type="SAM" id="MobiDB-lite"/>
    </source>
</evidence>
<dbReference type="AlphaFoldDB" id="A0A1D8AT27"/>
<sequence>MTDTLPAIPAGITHPFIEGQVYRERRTETVLMLENRIRQAYRGANKQRVRMPKRFYMRVLAVMKEHVVVISTEDPRARECFYPVEQAAHFVETGEWLPTDVEPLAVMRVPDGKLSPAQLARMDKNTQLIQPLIDMDTEALLAKTRWPVIRRISQERDVEPAHLFRIFIRYLQGGMSPQALAGRWFRRLKGIGLGARVNMATEAGVLRNPAGRPRLDGRKAYVVLDMDVKKIIAGSRKYFFAGSTAGKRRRAWKLTVGNLFLDLDCSDGVPSDGELARFPTGSYPSYKQFCYWSELDDDFEMLLRKLYGERRFELWLRRRRQKTASKVGGPGAVFFVDATPLDWHLVHQDTRLPLEKKAVLYLVTDAFSHMIVGFYLHLGNESYDAVSLALLSAAEDKVQLCARYGRKIGPNEWVSACLPTRLAEDGAGANYKNGMLVKKRVIRGLTIVPAFRPDLKGLVEAYNSALAKKAESVPGHTNGPKERGDESPVALACMDYFESNRLIISWILQTHYHVIKDYPRTPEMIAAGLVPSARNLWDFGLTDRAGRRKTWPMESLMRWCLPTAKADLTRDGVKYGEMFYEPVPGTLPKFNDWCANAAENGSWRVDVTYHPASYSWFYLHDGEDLVKMQLAPRSQRFASWSVADYEGEKATSAVAKALYEGENEVRDIAHECEQQQIIEGAMAKTKAVRGSVAERRRDKSDRAENLADQKHQIAAQGVTPPPSGAGQPPASLAELQAEDESEIAEMMEDAS</sequence>
<feature type="region of interest" description="Disordered" evidence="1">
    <location>
        <begin position="689"/>
        <end position="733"/>
    </location>
</feature>
<reference evidence="2 3" key="1">
    <citation type="submission" date="2016-06" db="EMBL/GenBank/DDBJ databases">
        <title>Three novel species with peptidoglycan cell walls form the new genus Lacunisphaera gen. nov. in the family Opitutaceae of the verrucomicrobial subdivision 4.</title>
        <authorList>
            <person name="Rast P."/>
            <person name="Gloeckner I."/>
            <person name="Jogler M."/>
            <person name="Boedeker C."/>
            <person name="Jeske O."/>
            <person name="Wiegand S."/>
            <person name="Reinhardt R."/>
            <person name="Schumann P."/>
            <person name="Rohde M."/>
            <person name="Spring S."/>
            <person name="Gloeckner F.O."/>
            <person name="Jogler C."/>
        </authorList>
    </citation>
    <scope>NUCLEOTIDE SEQUENCE [LARGE SCALE GENOMIC DNA]</scope>
    <source>
        <strain evidence="2 3">IG16b</strain>
    </source>
</reference>
<evidence type="ECO:0000313" key="2">
    <source>
        <dbReference type="EMBL" id="AOS44058.1"/>
    </source>
</evidence>
<gene>
    <name evidence="2" type="primary">tnsB</name>
    <name evidence="2" type="ORF">Verru16b_01119</name>
</gene>
<name>A0A1D8AT27_9BACT</name>
<organism evidence="2 3">
    <name type="scientific">Lacunisphaera limnophila</name>
    <dbReference type="NCBI Taxonomy" id="1838286"/>
    <lineage>
        <taxon>Bacteria</taxon>
        <taxon>Pseudomonadati</taxon>
        <taxon>Verrucomicrobiota</taxon>
        <taxon>Opitutia</taxon>
        <taxon>Opitutales</taxon>
        <taxon>Opitutaceae</taxon>
        <taxon>Lacunisphaera</taxon>
    </lineage>
</organism>
<dbReference type="EMBL" id="CP016094">
    <property type="protein sequence ID" value="AOS44058.1"/>
    <property type="molecule type" value="Genomic_DNA"/>
</dbReference>
<evidence type="ECO:0000313" key="3">
    <source>
        <dbReference type="Proteomes" id="UP000095228"/>
    </source>
</evidence>
<dbReference type="OrthoDB" id="501284at2"/>
<feature type="compositionally biased region" description="Basic and acidic residues" evidence="1">
    <location>
        <begin position="692"/>
        <end position="711"/>
    </location>
</feature>
<dbReference type="STRING" id="1838286.Verru16b_01119"/>
<keyword evidence="3" id="KW-1185">Reference proteome</keyword>
<protein>
    <submittedName>
        <fullName evidence="2">Transposon Tn7 transposition protein TnsB</fullName>
    </submittedName>
</protein>
<dbReference type="InterPro" id="IPR036397">
    <property type="entry name" value="RNaseH_sf"/>
</dbReference>
<dbReference type="Gene3D" id="3.30.420.10">
    <property type="entry name" value="Ribonuclease H-like superfamily/Ribonuclease H"/>
    <property type="match status" value="1"/>
</dbReference>
<accession>A0A1D8AT27</accession>
<dbReference type="KEGG" id="obg:Verru16b_01119"/>
<dbReference type="Proteomes" id="UP000095228">
    <property type="component" value="Chromosome"/>
</dbReference>
<proteinExistence type="predicted"/>